<dbReference type="Pfam" id="PF00436">
    <property type="entry name" value="SSB"/>
    <property type="match status" value="1"/>
</dbReference>
<dbReference type="AlphaFoldDB" id="U2RAQ4"/>
<keyword evidence="1 2" id="KW-0238">DNA-binding</keyword>
<name>U2RAQ4_LEIAQ</name>
<evidence type="ECO:0000313" key="4">
    <source>
        <dbReference type="Proteomes" id="UP000016605"/>
    </source>
</evidence>
<gene>
    <name evidence="3" type="ORF">N136_04797</name>
</gene>
<accession>U2RAQ4</accession>
<sequence length="139" mass="14641">MGAAPGWDHARHRSDGRRDGWMDASFTVRGVVASRPRHLVTAEGLAVTTFRLLSAAASRDGSWFTVSALRRLAVAAAGSLEAGDPVLVVGRLVIREWAGEQPGVTAEVEAMAIGHDLAGGRSAFVRARVSPDASPAKDR</sequence>
<dbReference type="GO" id="GO:0003697">
    <property type="term" value="F:single-stranded DNA binding"/>
    <property type="evidence" value="ECO:0007669"/>
    <property type="project" value="InterPro"/>
</dbReference>
<protein>
    <submittedName>
        <fullName evidence="3">Single-strand binding family protein</fullName>
    </submittedName>
</protein>
<comment type="caution">
    <text evidence="3">The sequence shown here is derived from an EMBL/GenBank/DDBJ whole genome shotgun (WGS) entry which is preliminary data.</text>
</comment>
<dbReference type="InterPro" id="IPR000424">
    <property type="entry name" value="Primosome_PriB/ssb"/>
</dbReference>
<dbReference type="HOGENOM" id="CLU_078758_1_3_11"/>
<dbReference type="InterPro" id="IPR012340">
    <property type="entry name" value="NA-bd_OB-fold"/>
</dbReference>
<dbReference type="SUPFAM" id="SSF50249">
    <property type="entry name" value="Nucleic acid-binding proteins"/>
    <property type="match status" value="1"/>
</dbReference>
<dbReference type="PATRIC" id="fig|1358026.3.peg.3862"/>
<dbReference type="EMBL" id="AWVQ01000908">
    <property type="protein sequence ID" value="ERK65609.1"/>
    <property type="molecule type" value="Genomic_DNA"/>
</dbReference>
<proteinExistence type="predicted"/>
<evidence type="ECO:0000256" key="1">
    <source>
        <dbReference type="ARBA" id="ARBA00023125"/>
    </source>
</evidence>
<dbReference type="PROSITE" id="PS50935">
    <property type="entry name" value="SSB"/>
    <property type="match status" value="1"/>
</dbReference>
<organism evidence="3 4">
    <name type="scientific">Leifsonia aquatica ATCC 14665</name>
    <dbReference type="NCBI Taxonomy" id="1358026"/>
    <lineage>
        <taxon>Bacteria</taxon>
        <taxon>Bacillati</taxon>
        <taxon>Actinomycetota</taxon>
        <taxon>Actinomycetes</taxon>
        <taxon>Micrococcales</taxon>
        <taxon>Microbacteriaceae</taxon>
        <taxon>Leifsonia</taxon>
    </lineage>
</organism>
<evidence type="ECO:0000256" key="2">
    <source>
        <dbReference type="PROSITE-ProRule" id="PRU00252"/>
    </source>
</evidence>
<dbReference type="Gene3D" id="2.40.50.140">
    <property type="entry name" value="Nucleic acid-binding proteins"/>
    <property type="match status" value="1"/>
</dbReference>
<reference evidence="3 4" key="1">
    <citation type="submission" date="2013-08" db="EMBL/GenBank/DDBJ databases">
        <authorList>
            <person name="Weinstock G."/>
            <person name="Sodergren E."/>
            <person name="Wylie T."/>
            <person name="Fulton L."/>
            <person name="Fulton R."/>
            <person name="Fronick C."/>
            <person name="O'Laughlin M."/>
            <person name="Godfrey J."/>
            <person name="Miner T."/>
            <person name="Herter B."/>
            <person name="Appelbaum E."/>
            <person name="Cordes M."/>
            <person name="Lek S."/>
            <person name="Wollam A."/>
            <person name="Pepin K.H."/>
            <person name="Palsikar V.B."/>
            <person name="Mitreva M."/>
            <person name="Wilson R.K."/>
        </authorList>
    </citation>
    <scope>NUCLEOTIDE SEQUENCE [LARGE SCALE GENOMIC DNA]</scope>
    <source>
        <strain evidence="3 4">ATCC 14665</strain>
    </source>
</reference>
<evidence type="ECO:0000313" key="3">
    <source>
        <dbReference type="EMBL" id="ERK65609.1"/>
    </source>
</evidence>
<dbReference type="Proteomes" id="UP000016605">
    <property type="component" value="Unassembled WGS sequence"/>
</dbReference>